<evidence type="ECO:0000313" key="7">
    <source>
        <dbReference type="Proteomes" id="UP001432322"/>
    </source>
</evidence>
<dbReference type="Pfam" id="PF01060">
    <property type="entry name" value="TTR-52"/>
    <property type="match status" value="1"/>
</dbReference>
<dbReference type="AlphaFoldDB" id="A0AAV5WZ85"/>
<dbReference type="GO" id="GO:0009986">
    <property type="term" value="C:cell surface"/>
    <property type="evidence" value="ECO:0007669"/>
    <property type="project" value="InterPro"/>
</dbReference>
<feature type="signal peptide" evidence="5">
    <location>
        <begin position="1"/>
        <end position="18"/>
    </location>
</feature>
<evidence type="ECO:0008006" key="8">
    <source>
        <dbReference type="Google" id="ProtNLM"/>
    </source>
</evidence>
<dbReference type="EMBL" id="BTSY01000007">
    <property type="protein sequence ID" value="GMT35067.1"/>
    <property type="molecule type" value="Genomic_DNA"/>
</dbReference>
<keyword evidence="3" id="KW-0964">Secreted</keyword>
<dbReference type="InterPro" id="IPR038479">
    <property type="entry name" value="Transthyretin-like_sf"/>
</dbReference>
<dbReference type="PANTHER" id="PTHR21700:SF30">
    <property type="entry name" value="TRANSTHYRETIN-LIKE FAMILY PROTEIN"/>
    <property type="match status" value="1"/>
</dbReference>
<evidence type="ECO:0000256" key="3">
    <source>
        <dbReference type="ARBA" id="ARBA00022525"/>
    </source>
</evidence>
<gene>
    <name evidence="6" type="ORF">PFISCL1PPCAC_26364</name>
</gene>
<organism evidence="6 7">
    <name type="scientific">Pristionchus fissidentatus</name>
    <dbReference type="NCBI Taxonomy" id="1538716"/>
    <lineage>
        <taxon>Eukaryota</taxon>
        <taxon>Metazoa</taxon>
        <taxon>Ecdysozoa</taxon>
        <taxon>Nematoda</taxon>
        <taxon>Chromadorea</taxon>
        <taxon>Rhabditida</taxon>
        <taxon>Rhabditina</taxon>
        <taxon>Diplogasteromorpha</taxon>
        <taxon>Diplogasteroidea</taxon>
        <taxon>Neodiplogasteridae</taxon>
        <taxon>Pristionchus</taxon>
    </lineage>
</organism>
<keyword evidence="7" id="KW-1185">Reference proteome</keyword>
<dbReference type="InterPro" id="IPR001534">
    <property type="entry name" value="Transthyretin-like"/>
</dbReference>
<dbReference type="PANTHER" id="PTHR21700">
    <property type="entry name" value="TRANSTHYRETIN-LIKE FAMILY PROTEIN-RELATED"/>
    <property type="match status" value="1"/>
</dbReference>
<dbReference type="Gene3D" id="2.60.40.3330">
    <property type="match status" value="1"/>
</dbReference>
<comment type="similarity">
    <text evidence="2">Belongs to the nematode transthyretin-like family.</text>
</comment>
<evidence type="ECO:0000256" key="5">
    <source>
        <dbReference type="SAM" id="SignalP"/>
    </source>
</evidence>
<evidence type="ECO:0000256" key="4">
    <source>
        <dbReference type="ARBA" id="ARBA00022729"/>
    </source>
</evidence>
<comment type="subcellular location">
    <subcellularLocation>
        <location evidence="1">Secreted</location>
    </subcellularLocation>
</comment>
<sequence>MTKLSLVVLLSIIGLSAAKMQNITVTGVFHCNGEPMENIIVELRDKDTFDPDDLFATTQSNKKGEFTVKGGENEIGSIEPYINVLHECNT</sequence>
<name>A0AAV5WZ85_9BILA</name>
<feature type="chain" id="PRO_5043618994" description="Transthyretin-like family protein" evidence="5">
    <location>
        <begin position="19"/>
        <end position="90"/>
    </location>
</feature>
<feature type="non-terminal residue" evidence="6">
    <location>
        <position position="90"/>
    </location>
</feature>
<reference evidence="6" key="1">
    <citation type="submission" date="2023-10" db="EMBL/GenBank/DDBJ databases">
        <title>Genome assembly of Pristionchus species.</title>
        <authorList>
            <person name="Yoshida K."/>
            <person name="Sommer R.J."/>
        </authorList>
    </citation>
    <scope>NUCLEOTIDE SEQUENCE</scope>
    <source>
        <strain evidence="6">RS5133</strain>
    </source>
</reference>
<protein>
    <recommendedName>
        <fullName evidence="8">Transthyretin-like family protein</fullName>
    </recommendedName>
</protein>
<comment type="caution">
    <text evidence="6">The sequence shown here is derived from an EMBL/GenBank/DDBJ whole genome shotgun (WGS) entry which is preliminary data.</text>
</comment>
<evidence type="ECO:0000256" key="2">
    <source>
        <dbReference type="ARBA" id="ARBA00010112"/>
    </source>
</evidence>
<dbReference type="GO" id="GO:0005576">
    <property type="term" value="C:extracellular region"/>
    <property type="evidence" value="ECO:0007669"/>
    <property type="project" value="UniProtKB-SubCell"/>
</dbReference>
<evidence type="ECO:0000256" key="1">
    <source>
        <dbReference type="ARBA" id="ARBA00004613"/>
    </source>
</evidence>
<keyword evidence="4 5" id="KW-0732">Signal</keyword>
<dbReference type="Proteomes" id="UP001432322">
    <property type="component" value="Unassembled WGS sequence"/>
</dbReference>
<evidence type="ECO:0000313" key="6">
    <source>
        <dbReference type="EMBL" id="GMT35067.1"/>
    </source>
</evidence>
<proteinExistence type="inferred from homology"/>
<accession>A0AAV5WZ85</accession>